<evidence type="ECO:0000256" key="4">
    <source>
        <dbReference type="ARBA" id="ARBA00022679"/>
    </source>
</evidence>
<dbReference type="PROSITE" id="PS00105">
    <property type="entry name" value="AA_TRANSFER_CLASS_1"/>
    <property type="match status" value="1"/>
</dbReference>
<dbReference type="InterPro" id="IPR004839">
    <property type="entry name" value="Aminotransferase_I/II_large"/>
</dbReference>
<protein>
    <recommendedName>
        <fullName evidence="6">Aminotransferase</fullName>
        <ecNumber evidence="6">2.6.1.-</ecNumber>
    </recommendedName>
</protein>
<comment type="similarity">
    <text evidence="2 6">Belongs to the class-I pyridoxal-phosphate-dependent aminotransferase family.</text>
</comment>
<evidence type="ECO:0000313" key="8">
    <source>
        <dbReference type="EMBL" id="MBS9338185.1"/>
    </source>
</evidence>
<dbReference type="EMBL" id="JAAMFK010000001">
    <property type="protein sequence ID" value="MBS9338185.1"/>
    <property type="molecule type" value="Genomic_DNA"/>
</dbReference>
<dbReference type="PANTHER" id="PTHR46383">
    <property type="entry name" value="ASPARTATE AMINOTRANSFERASE"/>
    <property type="match status" value="1"/>
</dbReference>
<dbReference type="PANTHER" id="PTHR46383:SF4">
    <property type="entry name" value="AMINOTRANSFERASE"/>
    <property type="match status" value="1"/>
</dbReference>
<dbReference type="InterPro" id="IPR015421">
    <property type="entry name" value="PyrdxlP-dep_Trfase_major"/>
</dbReference>
<sequence length="394" mass="43625">MTNLKQALENTYNHRLDLVKASKIRSFDNEISAIPDLAKLTIGEPDLKTPEHIKQAAIRAMEEDQTHYTAQAGTAKIQEAIVGYLQRNHNLHYQADTEIVVTVGATEAIYAVFKTLVNPGDQFILPTPSFALYEPIITLLGGEVIDIDTSATNFRLSPTVLEDTLATHFKVKAVLLSYPNNPSGVTLTEDEVHALATVIKQHNVYAITDEIYSDLVYDFEPYSIARDSQDQTIYISGVSKAYAMTGWRIGFVAAPEAFLKRLRKVHAFMVTCPSAIDQAAAAEAFLNGDSDIETMRASYQERRDVLASGLTRLGLEYLKPAGAFYLFMKVPAEFEGDDRHFAITLAQEAKVGVIPGSAFGKGGNGYVRLSYASSMTVIKRALERIEQFKNEREN</sequence>
<dbReference type="InterPro" id="IPR004838">
    <property type="entry name" value="NHTrfase_class1_PyrdxlP-BS"/>
</dbReference>
<evidence type="ECO:0000313" key="9">
    <source>
        <dbReference type="Proteomes" id="UP001519504"/>
    </source>
</evidence>
<dbReference type="RefSeq" id="WP_213808468.1">
    <property type="nucleotide sequence ID" value="NZ_JAAMFK010000001.1"/>
</dbReference>
<keyword evidence="3 6" id="KW-0032">Aminotransferase</keyword>
<organism evidence="8 9">
    <name type="scientific">Fructobacillus broussonetiae</name>
    <dbReference type="NCBI Taxonomy" id="2713173"/>
    <lineage>
        <taxon>Bacteria</taxon>
        <taxon>Bacillati</taxon>
        <taxon>Bacillota</taxon>
        <taxon>Bacilli</taxon>
        <taxon>Lactobacillales</taxon>
        <taxon>Lactobacillaceae</taxon>
        <taxon>Fructobacillus</taxon>
    </lineage>
</organism>
<dbReference type="GO" id="GO:0008483">
    <property type="term" value="F:transaminase activity"/>
    <property type="evidence" value="ECO:0007669"/>
    <property type="project" value="UniProtKB-KW"/>
</dbReference>
<keyword evidence="4 6" id="KW-0808">Transferase</keyword>
<accession>A0ABS5QYB6</accession>
<dbReference type="CDD" id="cd00609">
    <property type="entry name" value="AAT_like"/>
    <property type="match status" value="1"/>
</dbReference>
<keyword evidence="5" id="KW-0663">Pyridoxal phosphate</keyword>
<keyword evidence="9" id="KW-1185">Reference proteome</keyword>
<feature type="domain" description="Aminotransferase class I/classII large" evidence="7">
    <location>
        <begin position="36"/>
        <end position="385"/>
    </location>
</feature>
<evidence type="ECO:0000256" key="5">
    <source>
        <dbReference type="ARBA" id="ARBA00022898"/>
    </source>
</evidence>
<dbReference type="Proteomes" id="UP001519504">
    <property type="component" value="Unassembled WGS sequence"/>
</dbReference>
<proteinExistence type="inferred from homology"/>
<dbReference type="EC" id="2.6.1.-" evidence="6"/>
<dbReference type="Gene3D" id="3.40.640.10">
    <property type="entry name" value="Type I PLP-dependent aspartate aminotransferase-like (Major domain)"/>
    <property type="match status" value="1"/>
</dbReference>
<evidence type="ECO:0000256" key="6">
    <source>
        <dbReference type="RuleBase" id="RU000481"/>
    </source>
</evidence>
<comment type="cofactor">
    <cofactor evidence="1 6">
        <name>pyridoxal 5'-phosphate</name>
        <dbReference type="ChEBI" id="CHEBI:597326"/>
    </cofactor>
</comment>
<evidence type="ECO:0000256" key="2">
    <source>
        <dbReference type="ARBA" id="ARBA00007441"/>
    </source>
</evidence>
<dbReference type="InterPro" id="IPR050596">
    <property type="entry name" value="AspAT/PAT-like"/>
</dbReference>
<gene>
    <name evidence="8" type="ORF">G6R29_00865</name>
</gene>
<name>A0ABS5QYB6_9LACO</name>
<evidence type="ECO:0000256" key="3">
    <source>
        <dbReference type="ARBA" id="ARBA00022576"/>
    </source>
</evidence>
<dbReference type="InterPro" id="IPR015424">
    <property type="entry name" value="PyrdxlP-dep_Trfase"/>
</dbReference>
<dbReference type="PRINTS" id="PR00753">
    <property type="entry name" value="ACCSYNTHASE"/>
</dbReference>
<evidence type="ECO:0000256" key="1">
    <source>
        <dbReference type="ARBA" id="ARBA00001933"/>
    </source>
</evidence>
<comment type="caution">
    <text evidence="8">The sequence shown here is derived from an EMBL/GenBank/DDBJ whole genome shotgun (WGS) entry which is preliminary data.</text>
</comment>
<evidence type="ECO:0000259" key="7">
    <source>
        <dbReference type="Pfam" id="PF00155"/>
    </source>
</evidence>
<dbReference type="SUPFAM" id="SSF53383">
    <property type="entry name" value="PLP-dependent transferases"/>
    <property type="match status" value="1"/>
</dbReference>
<dbReference type="Pfam" id="PF00155">
    <property type="entry name" value="Aminotran_1_2"/>
    <property type="match status" value="1"/>
</dbReference>
<reference evidence="8 9" key="1">
    <citation type="submission" date="2020-02" db="EMBL/GenBank/DDBJ databases">
        <title>Fructobacillus sp. isolated from paper mulberry of Taiwan.</title>
        <authorList>
            <person name="Lin S.-T."/>
        </authorList>
    </citation>
    <scope>NUCLEOTIDE SEQUENCE [LARGE SCALE GENOMIC DNA]</scope>
    <source>
        <strain evidence="8 9">M2-14</strain>
    </source>
</reference>